<dbReference type="Gene3D" id="3.20.20.100">
    <property type="entry name" value="NADP-dependent oxidoreductase domain"/>
    <property type="match status" value="1"/>
</dbReference>
<dbReference type="EC" id="1.1.1.-" evidence="3"/>
<proteinExistence type="predicted"/>
<protein>
    <submittedName>
        <fullName evidence="3">Glyoxal reductase</fullName>
        <ecNumber evidence="3">1.1.1.-</ecNumber>
    </submittedName>
</protein>
<accession>A0A2X0WV87</accession>
<keyword evidence="4" id="KW-1185">Reference proteome</keyword>
<dbReference type="PANTHER" id="PTHR43827:SF3">
    <property type="entry name" value="NADP-DEPENDENT OXIDOREDUCTASE DOMAIN-CONTAINING PROTEIN"/>
    <property type="match status" value="1"/>
</dbReference>
<sequence length="86" mass="9766">MPHHLMALQSNVMPVVNQIEHHIGYMQIPTMQYCKERNILVEAWSPLGCSSLIDDEIFKELAAQYNVSTAQLALRFCLQNGTPSYS</sequence>
<keyword evidence="2 3" id="KW-0560">Oxidoreductase</keyword>
<evidence type="ECO:0000256" key="2">
    <source>
        <dbReference type="ARBA" id="ARBA00023002"/>
    </source>
</evidence>
<dbReference type="InterPro" id="IPR020471">
    <property type="entry name" value="AKR"/>
</dbReference>
<evidence type="ECO:0000313" key="4">
    <source>
        <dbReference type="Proteomes" id="UP000250086"/>
    </source>
</evidence>
<gene>
    <name evidence="3" type="primary">yvgN_1</name>
    <name evidence="3" type="ORF">NCTC13093_01827</name>
</gene>
<evidence type="ECO:0000313" key="3">
    <source>
        <dbReference type="EMBL" id="SPT70412.1"/>
    </source>
</evidence>
<evidence type="ECO:0000256" key="1">
    <source>
        <dbReference type="ARBA" id="ARBA00022857"/>
    </source>
</evidence>
<name>A0A2X0WV87_9GAMM</name>
<dbReference type="InterPro" id="IPR036812">
    <property type="entry name" value="NAD(P)_OxRdtase_dom_sf"/>
</dbReference>
<dbReference type="AlphaFoldDB" id="A0A2X0WV87"/>
<keyword evidence="1" id="KW-0521">NADP</keyword>
<dbReference type="PRINTS" id="PR00069">
    <property type="entry name" value="ALDKETRDTASE"/>
</dbReference>
<dbReference type="EMBL" id="UAPV01000001">
    <property type="protein sequence ID" value="SPT70412.1"/>
    <property type="molecule type" value="Genomic_DNA"/>
</dbReference>
<organism evidence="3 4">
    <name type="scientific">Anaerobiospirillum thomasii</name>
    <dbReference type="NCBI Taxonomy" id="179995"/>
    <lineage>
        <taxon>Bacteria</taxon>
        <taxon>Pseudomonadati</taxon>
        <taxon>Pseudomonadota</taxon>
        <taxon>Gammaproteobacteria</taxon>
        <taxon>Aeromonadales</taxon>
        <taxon>Succinivibrionaceae</taxon>
        <taxon>Anaerobiospirillum</taxon>
    </lineage>
</organism>
<dbReference type="PANTHER" id="PTHR43827">
    <property type="entry name" value="2,5-DIKETO-D-GLUCONIC ACID REDUCTASE"/>
    <property type="match status" value="1"/>
</dbReference>
<dbReference type="GO" id="GO:0016616">
    <property type="term" value="F:oxidoreductase activity, acting on the CH-OH group of donors, NAD or NADP as acceptor"/>
    <property type="evidence" value="ECO:0007669"/>
    <property type="project" value="UniProtKB-ARBA"/>
</dbReference>
<dbReference type="Proteomes" id="UP000250086">
    <property type="component" value="Unassembled WGS sequence"/>
</dbReference>
<reference evidence="3 4" key="1">
    <citation type="submission" date="2018-06" db="EMBL/GenBank/DDBJ databases">
        <authorList>
            <consortium name="Pathogen Informatics"/>
            <person name="Doyle S."/>
        </authorList>
    </citation>
    <scope>NUCLEOTIDE SEQUENCE [LARGE SCALE GENOMIC DNA]</scope>
    <source>
        <strain evidence="3 4">NCTC13093</strain>
    </source>
</reference>
<dbReference type="SUPFAM" id="SSF51430">
    <property type="entry name" value="NAD(P)-linked oxidoreductase"/>
    <property type="match status" value="1"/>
</dbReference>